<dbReference type="HAMAP" id="MF_02087">
    <property type="entry name" value="PLP_homeostasis"/>
    <property type="match status" value="1"/>
</dbReference>
<comment type="similarity">
    <text evidence="2 4">Belongs to the pyridoxal phosphate-binding protein YggS/PROSC family.</text>
</comment>
<dbReference type="PIRSF" id="PIRSF004848">
    <property type="entry name" value="YBL036c_PLPDEIII"/>
    <property type="match status" value="1"/>
</dbReference>
<evidence type="ECO:0000256" key="1">
    <source>
        <dbReference type="ARBA" id="ARBA00022898"/>
    </source>
</evidence>
<evidence type="ECO:0000256" key="2">
    <source>
        <dbReference type="HAMAP-Rule" id="MF_02087"/>
    </source>
</evidence>
<accession>A0A133NJL5</accession>
<evidence type="ECO:0000313" key="6">
    <source>
        <dbReference type="EMBL" id="KXA16479.1"/>
    </source>
</evidence>
<dbReference type="NCBIfam" id="TIGR00044">
    <property type="entry name" value="YggS family pyridoxal phosphate-dependent enzyme"/>
    <property type="match status" value="1"/>
</dbReference>
<dbReference type="PANTHER" id="PTHR10146">
    <property type="entry name" value="PROLINE SYNTHETASE CO-TRANSCRIBED BACTERIAL HOMOLOG PROTEIN"/>
    <property type="match status" value="1"/>
</dbReference>
<dbReference type="InterPro" id="IPR011078">
    <property type="entry name" value="PyrdxlP_homeostasis"/>
</dbReference>
<comment type="caution">
    <text evidence="6">The sequence shown here is derived from an EMBL/GenBank/DDBJ whole genome shotgun (WGS) entry which is preliminary data.</text>
</comment>
<dbReference type="Pfam" id="PF01168">
    <property type="entry name" value="Ala_racemase_N"/>
    <property type="match status" value="1"/>
</dbReference>
<feature type="domain" description="Alanine racemase N-terminal" evidence="5">
    <location>
        <begin position="7"/>
        <end position="222"/>
    </location>
</feature>
<dbReference type="EMBL" id="LRPX01000008">
    <property type="protein sequence ID" value="KXA16479.1"/>
    <property type="molecule type" value="Genomic_DNA"/>
</dbReference>
<dbReference type="PANTHER" id="PTHR10146:SF14">
    <property type="entry name" value="PYRIDOXAL PHOSPHATE HOMEOSTASIS PROTEIN"/>
    <property type="match status" value="1"/>
</dbReference>
<reference evidence="7" key="1">
    <citation type="submission" date="2016-01" db="EMBL/GenBank/DDBJ databases">
        <authorList>
            <person name="Mitreva M."/>
            <person name="Pepin K.H."/>
            <person name="Mihindukulasuriya K.A."/>
            <person name="Fulton R."/>
            <person name="Fronick C."/>
            <person name="O'Laughlin M."/>
            <person name="Miner T."/>
            <person name="Herter B."/>
            <person name="Rosa B.A."/>
            <person name="Cordes M."/>
            <person name="Tomlinson C."/>
            <person name="Wollam A."/>
            <person name="Palsikar V.B."/>
            <person name="Mardis E.R."/>
            <person name="Wilson R.K."/>
        </authorList>
    </citation>
    <scope>NUCLEOTIDE SEQUENCE [LARGE SCALE GENOMIC DNA]</scope>
    <source>
        <strain evidence="7">CMW8396</strain>
    </source>
</reference>
<comment type="function">
    <text evidence="2">Pyridoxal 5'-phosphate (PLP)-binding protein, which is involved in PLP homeostasis.</text>
</comment>
<evidence type="ECO:0000313" key="7">
    <source>
        <dbReference type="Proteomes" id="UP000070617"/>
    </source>
</evidence>
<dbReference type="InterPro" id="IPR029066">
    <property type="entry name" value="PLP-binding_barrel"/>
</dbReference>
<evidence type="ECO:0000256" key="3">
    <source>
        <dbReference type="PIRSR" id="PIRSR004848-1"/>
    </source>
</evidence>
<gene>
    <name evidence="6" type="ORF">HMPREF3206_00246</name>
</gene>
<dbReference type="Gene3D" id="3.20.20.10">
    <property type="entry name" value="Alanine racemase"/>
    <property type="match status" value="1"/>
</dbReference>
<name>A0A133NJL5_9FUSO</name>
<protein>
    <recommendedName>
        <fullName evidence="2">Pyridoxal phosphate homeostasis protein</fullName>
        <shortName evidence="2">PLP homeostasis protein</shortName>
    </recommendedName>
</protein>
<dbReference type="PATRIC" id="fig|134605.3.peg.248"/>
<dbReference type="RefSeq" id="WP_008801215.1">
    <property type="nucleotide sequence ID" value="NZ_KQ956514.1"/>
</dbReference>
<dbReference type="GO" id="GO:0030170">
    <property type="term" value="F:pyridoxal phosphate binding"/>
    <property type="evidence" value="ECO:0007669"/>
    <property type="project" value="UniProtKB-UniRule"/>
</dbReference>
<dbReference type="AlphaFoldDB" id="A0A133NJL5"/>
<evidence type="ECO:0000256" key="4">
    <source>
        <dbReference type="RuleBase" id="RU004514"/>
    </source>
</evidence>
<keyword evidence="7" id="KW-1185">Reference proteome</keyword>
<dbReference type="STRING" id="134605.HMPREF3206_00246"/>
<organism evidence="6 7">
    <name type="scientific">Fusobacterium equinum</name>
    <dbReference type="NCBI Taxonomy" id="134605"/>
    <lineage>
        <taxon>Bacteria</taxon>
        <taxon>Fusobacteriati</taxon>
        <taxon>Fusobacteriota</taxon>
        <taxon>Fusobacteriia</taxon>
        <taxon>Fusobacteriales</taxon>
        <taxon>Fusobacteriaceae</taxon>
        <taxon>Fusobacterium</taxon>
    </lineage>
</organism>
<dbReference type="PROSITE" id="PS01211">
    <property type="entry name" value="UPF0001"/>
    <property type="match status" value="1"/>
</dbReference>
<comment type="cofactor">
    <cofactor evidence="3">
        <name>pyridoxal 5'-phosphate</name>
        <dbReference type="ChEBI" id="CHEBI:597326"/>
    </cofactor>
</comment>
<sequence length="226" mass="26315">MKQIEERIKEIYEEVKQYSPYPEKVKVIAVSKYLTAQEMLPYLETGIITLGENRVQVIQEKYEELSTYPFAKSLEWHFIGNLQKNKVKYIADKVSMIHSVNKLSLAEEINKKMEALGKKMPVLIEVNVSGEESKEGYEVLEAEKDLPKLLNLKNISICGLMTMAPFTEDIEEQRRVFHKLRTLKEDWNEKYFQGSLTELSMGMSNDYKIALQEGATMIRLGRKIFY</sequence>
<proteinExistence type="inferred from homology"/>
<feature type="modified residue" description="N6-(pyridoxal phosphate)lysine" evidence="2 3">
    <location>
        <position position="32"/>
    </location>
</feature>
<dbReference type="CDD" id="cd00635">
    <property type="entry name" value="PLPDE_III_YBL036c_like"/>
    <property type="match status" value="1"/>
</dbReference>
<dbReference type="SUPFAM" id="SSF51419">
    <property type="entry name" value="PLP-binding barrel"/>
    <property type="match status" value="1"/>
</dbReference>
<keyword evidence="1 2" id="KW-0663">Pyridoxal phosphate</keyword>
<evidence type="ECO:0000259" key="5">
    <source>
        <dbReference type="Pfam" id="PF01168"/>
    </source>
</evidence>
<dbReference type="InterPro" id="IPR001608">
    <property type="entry name" value="Ala_racemase_N"/>
</dbReference>
<dbReference type="Proteomes" id="UP000070617">
    <property type="component" value="Unassembled WGS sequence"/>
</dbReference>